<keyword evidence="4" id="KW-1185">Reference proteome</keyword>
<name>A0A0U1M837_TALIS</name>
<feature type="domain" description="R3H" evidence="2">
    <location>
        <begin position="103"/>
        <end position="166"/>
    </location>
</feature>
<organism evidence="3 4">
    <name type="scientific">Talaromyces islandicus</name>
    <name type="common">Penicillium islandicum</name>
    <dbReference type="NCBI Taxonomy" id="28573"/>
    <lineage>
        <taxon>Eukaryota</taxon>
        <taxon>Fungi</taxon>
        <taxon>Dikarya</taxon>
        <taxon>Ascomycota</taxon>
        <taxon>Pezizomycotina</taxon>
        <taxon>Eurotiomycetes</taxon>
        <taxon>Eurotiomycetidae</taxon>
        <taxon>Eurotiales</taxon>
        <taxon>Trichocomaceae</taxon>
        <taxon>Talaromyces</taxon>
        <taxon>Talaromyces sect. Islandici</taxon>
    </lineage>
</organism>
<evidence type="ECO:0000313" key="3">
    <source>
        <dbReference type="EMBL" id="CRG91130.1"/>
    </source>
</evidence>
<evidence type="ECO:0000313" key="4">
    <source>
        <dbReference type="Proteomes" id="UP000054383"/>
    </source>
</evidence>
<dbReference type="Pfam" id="PF01424">
    <property type="entry name" value="R3H"/>
    <property type="match status" value="1"/>
</dbReference>
<reference evidence="3 4" key="1">
    <citation type="submission" date="2015-04" db="EMBL/GenBank/DDBJ databases">
        <authorList>
            <person name="Syromyatnikov M.Y."/>
            <person name="Popov V.N."/>
        </authorList>
    </citation>
    <scope>NUCLEOTIDE SEQUENCE [LARGE SCALE GENOMIC DNA]</scope>
    <source>
        <strain evidence="3">WF-38-12</strain>
    </source>
</reference>
<dbReference type="InterPro" id="IPR036867">
    <property type="entry name" value="R3H_dom_sf"/>
</dbReference>
<dbReference type="GO" id="GO:0005634">
    <property type="term" value="C:nucleus"/>
    <property type="evidence" value="ECO:0007669"/>
    <property type="project" value="TreeGrafter"/>
</dbReference>
<dbReference type="PANTHER" id="PTHR12360:SF12">
    <property type="entry name" value="TRANSCRIPTIONAL REPRESSOR NF-X1"/>
    <property type="match status" value="1"/>
</dbReference>
<feature type="compositionally biased region" description="Acidic residues" evidence="1">
    <location>
        <begin position="313"/>
        <end position="328"/>
    </location>
</feature>
<gene>
    <name evidence="3" type="ORF">PISL3812_08178</name>
</gene>
<evidence type="ECO:0000259" key="2">
    <source>
        <dbReference type="PROSITE" id="PS51061"/>
    </source>
</evidence>
<dbReference type="Gene3D" id="3.30.1370.50">
    <property type="entry name" value="R3H-like domain"/>
    <property type="match status" value="1"/>
</dbReference>
<dbReference type="AlphaFoldDB" id="A0A0U1M837"/>
<dbReference type="SUPFAM" id="SSF82708">
    <property type="entry name" value="R3H domain"/>
    <property type="match status" value="1"/>
</dbReference>
<accession>A0A0U1M837</accession>
<dbReference type="SMART" id="SM00393">
    <property type="entry name" value="R3H"/>
    <property type="match status" value="1"/>
</dbReference>
<dbReference type="InterPro" id="IPR034078">
    <property type="entry name" value="NFX1_fam"/>
</dbReference>
<sequence>MVMITCPCGRLRKEKRCSVNKAASNKGQDQRSESPPLVAQLKCDDECARLERNRTLASALKVDIDPSTTLNQHSTAATGTLAVLPYSEETLDIYVQLSSTSPLSTLQDYEATLHGLATSNAQRSVRFQPSKAPLRAFIHALASDWGFASESFDPEPHRHVFVLKPTQWNSPGIGLGSGIGIRGMTVGECVRLRDRELYKEREARRLAAAEAKALREASKAASAATDADGGGGWAQVASRRKPDGISSGTSTPLLNVTRTSTPTLAQMKANGGSMYAALSMDISASQKKKKDGLLVLRSGVGASKAKKGPAPEDLADTWEEQVEKEEQEERQSTSSQEMDRASPPPATDTV</sequence>
<dbReference type="STRING" id="28573.A0A0U1M837"/>
<feature type="region of interest" description="Disordered" evidence="1">
    <location>
        <begin position="220"/>
        <end position="259"/>
    </location>
</feature>
<evidence type="ECO:0000256" key="1">
    <source>
        <dbReference type="SAM" id="MobiDB-lite"/>
    </source>
</evidence>
<dbReference type="InterPro" id="IPR034077">
    <property type="entry name" value="R3H_FAP1"/>
</dbReference>
<feature type="compositionally biased region" description="Polar residues" evidence="1">
    <location>
        <begin position="246"/>
        <end position="259"/>
    </location>
</feature>
<dbReference type="PANTHER" id="PTHR12360">
    <property type="entry name" value="NUCLEAR TRANSCRIPTION FACTOR, X-BOX BINDING 1 NFX1"/>
    <property type="match status" value="1"/>
</dbReference>
<dbReference type="PROSITE" id="PS51061">
    <property type="entry name" value="R3H"/>
    <property type="match status" value="1"/>
</dbReference>
<dbReference type="OMA" id="VQNSWVS"/>
<dbReference type="OrthoDB" id="6512771at2759"/>
<dbReference type="CDD" id="cd06006">
    <property type="entry name" value="R3H_unknown_2"/>
    <property type="match status" value="1"/>
</dbReference>
<dbReference type="GO" id="GO:0000981">
    <property type="term" value="F:DNA-binding transcription factor activity, RNA polymerase II-specific"/>
    <property type="evidence" value="ECO:0007669"/>
    <property type="project" value="TreeGrafter"/>
</dbReference>
<dbReference type="GO" id="GO:0000122">
    <property type="term" value="P:negative regulation of transcription by RNA polymerase II"/>
    <property type="evidence" value="ECO:0007669"/>
    <property type="project" value="TreeGrafter"/>
</dbReference>
<dbReference type="Proteomes" id="UP000054383">
    <property type="component" value="Unassembled WGS sequence"/>
</dbReference>
<protein>
    <recommendedName>
        <fullName evidence="2">R3H domain-containing protein</fullName>
    </recommendedName>
</protein>
<feature type="region of interest" description="Disordered" evidence="1">
    <location>
        <begin position="300"/>
        <end position="350"/>
    </location>
</feature>
<dbReference type="GO" id="GO:0000977">
    <property type="term" value="F:RNA polymerase II transcription regulatory region sequence-specific DNA binding"/>
    <property type="evidence" value="ECO:0007669"/>
    <property type="project" value="TreeGrafter"/>
</dbReference>
<proteinExistence type="predicted"/>
<dbReference type="EMBL" id="CVMT01000009">
    <property type="protein sequence ID" value="CRG91130.1"/>
    <property type="molecule type" value="Genomic_DNA"/>
</dbReference>
<dbReference type="InterPro" id="IPR001374">
    <property type="entry name" value="R3H_dom"/>
</dbReference>